<accession>A0A2A2LL69</accession>
<reference evidence="6 7" key="1">
    <citation type="journal article" date="2017" name="Curr. Biol.">
        <title>Genome architecture and evolution of a unichromosomal asexual nematode.</title>
        <authorList>
            <person name="Fradin H."/>
            <person name="Zegar C."/>
            <person name="Gutwein M."/>
            <person name="Lucas J."/>
            <person name="Kovtun M."/>
            <person name="Corcoran D."/>
            <person name="Baugh L.R."/>
            <person name="Kiontke K."/>
            <person name="Gunsalus K."/>
            <person name="Fitch D.H."/>
            <person name="Piano F."/>
        </authorList>
    </citation>
    <scope>NUCLEOTIDE SEQUENCE [LARGE SCALE GENOMIC DNA]</scope>
    <source>
        <strain evidence="6">PF1309</strain>
    </source>
</reference>
<dbReference type="UniPathway" id="UPA00143"/>
<dbReference type="GO" id="GO:0000209">
    <property type="term" value="P:protein polyubiquitination"/>
    <property type="evidence" value="ECO:0007669"/>
    <property type="project" value="TreeGrafter"/>
</dbReference>
<comment type="pathway">
    <text evidence="4">Protein modification; protein ubiquitination.</text>
</comment>
<dbReference type="Gene3D" id="3.90.1750.10">
    <property type="entry name" value="Hect, E3 ligase catalytic domains"/>
    <property type="match status" value="1"/>
</dbReference>
<dbReference type="AlphaFoldDB" id="A0A2A2LL69"/>
<feature type="domain" description="HECT" evidence="5">
    <location>
        <begin position="116"/>
        <end position="304"/>
    </location>
</feature>
<dbReference type="InterPro" id="IPR000569">
    <property type="entry name" value="HECT_dom"/>
</dbReference>
<evidence type="ECO:0000256" key="1">
    <source>
        <dbReference type="ARBA" id="ARBA00022679"/>
    </source>
</evidence>
<feature type="active site" description="Glycyl thioester intermediate" evidence="3">
    <location>
        <position position="272"/>
    </location>
</feature>
<dbReference type="InterPro" id="IPR045322">
    <property type="entry name" value="HECTD1/TRIP12-like"/>
</dbReference>
<evidence type="ECO:0000256" key="4">
    <source>
        <dbReference type="RuleBase" id="RU369009"/>
    </source>
</evidence>
<dbReference type="GO" id="GO:0061630">
    <property type="term" value="F:ubiquitin protein ligase activity"/>
    <property type="evidence" value="ECO:0007669"/>
    <property type="project" value="UniProtKB-UniRule"/>
</dbReference>
<dbReference type="Pfam" id="PF00632">
    <property type="entry name" value="HECT"/>
    <property type="match status" value="1"/>
</dbReference>
<comment type="catalytic activity">
    <reaction evidence="4">
        <text>S-ubiquitinyl-[E2 ubiquitin-conjugating enzyme]-L-cysteine + [acceptor protein]-L-lysine = [E2 ubiquitin-conjugating enzyme]-L-cysteine + N(6)-ubiquitinyl-[acceptor protein]-L-lysine.</text>
        <dbReference type="EC" id="2.3.2.26"/>
    </reaction>
</comment>
<dbReference type="PANTHER" id="PTHR45670:SF13">
    <property type="entry name" value="E3 UBIQUITIN-PROTEIN LIGASE TRIP12"/>
    <property type="match status" value="1"/>
</dbReference>
<dbReference type="GO" id="GO:0016607">
    <property type="term" value="C:nuclear speck"/>
    <property type="evidence" value="ECO:0007669"/>
    <property type="project" value="TreeGrafter"/>
</dbReference>
<evidence type="ECO:0000256" key="2">
    <source>
        <dbReference type="ARBA" id="ARBA00022786"/>
    </source>
</evidence>
<dbReference type="STRING" id="2018661.A0A2A2LL69"/>
<sequence>MGESRTESRGEKSRALLEVSFSGEAGSGFGPTLEFYTVISREFQKADLAMWYGKETTKEEDADGTSTEYIHCPFGLFPRALLPSSTPSSSLLLHFRLLGRLLAQSLSDSRLFDLPLSPGGSRKQVTKHNAKQFIQLVSFWLLSGGVSAQFHALRSGFSQLLDPSLLCIFGPAELDELFCGCGSSQSSQRNWSPTAITQAIKPDHGYSHDSPQIKWLVSQLSSFDREQQRNFVQFVTGSPRLPVGGFSALSPPLTVARKSSADDSELPSAMTCLNYLKLPPYSSSEVQSSRVLLAISHNKCFFLS</sequence>
<dbReference type="SMART" id="SM00119">
    <property type="entry name" value="HECTc"/>
    <property type="match status" value="1"/>
</dbReference>
<dbReference type="EC" id="2.3.2.26" evidence="4"/>
<dbReference type="Proteomes" id="UP000218231">
    <property type="component" value="Unassembled WGS sequence"/>
</dbReference>
<dbReference type="OrthoDB" id="5841354at2759"/>
<dbReference type="EMBL" id="LIAE01006620">
    <property type="protein sequence ID" value="PAV86890.1"/>
    <property type="molecule type" value="Genomic_DNA"/>
</dbReference>
<dbReference type="SUPFAM" id="SSF56204">
    <property type="entry name" value="Hect, E3 ligase catalytic domain"/>
    <property type="match status" value="1"/>
</dbReference>
<gene>
    <name evidence="6" type="ORF">WR25_21637</name>
</gene>
<dbReference type="Gene3D" id="3.30.2410.10">
    <property type="entry name" value="Hect, E3 ligase catalytic domain"/>
    <property type="match status" value="1"/>
</dbReference>
<comment type="function">
    <text evidence="4">E3 ubiquitin-protein ligase which accepts ubiquitin from an E2 ubiquitin-conjugating enzyme in the form of a thioester and then directly transfers the ubiquitin to targeted substrates.</text>
</comment>
<name>A0A2A2LL69_9BILA</name>
<evidence type="ECO:0000259" key="5">
    <source>
        <dbReference type="PROSITE" id="PS50237"/>
    </source>
</evidence>
<dbReference type="PROSITE" id="PS50237">
    <property type="entry name" value="HECT"/>
    <property type="match status" value="1"/>
</dbReference>
<dbReference type="GO" id="GO:0043161">
    <property type="term" value="P:proteasome-mediated ubiquitin-dependent protein catabolic process"/>
    <property type="evidence" value="ECO:0007669"/>
    <property type="project" value="TreeGrafter"/>
</dbReference>
<proteinExistence type="inferred from homology"/>
<evidence type="ECO:0000313" key="7">
    <source>
        <dbReference type="Proteomes" id="UP000218231"/>
    </source>
</evidence>
<protein>
    <recommendedName>
        <fullName evidence="4">E3 ubiquitin-protein ligase</fullName>
        <ecNumber evidence="4">2.3.2.26</ecNumber>
    </recommendedName>
</protein>
<keyword evidence="2 3" id="KW-0833">Ubl conjugation pathway</keyword>
<comment type="similarity">
    <text evidence="4">Belongs to the UPL family. K-HECT subfamily.</text>
</comment>
<comment type="caution">
    <text evidence="6">The sequence shown here is derived from an EMBL/GenBank/DDBJ whole genome shotgun (WGS) entry which is preliminary data.</text>
</comment>
<keyword evidence="7" id="KW-1185">Reference proteome</keyword>
<dbReference type="PANTHER" id="PTHR45670">
    <property type="entry name" value="E3 UBIQUITIN-PROTEIN LIGASE TRIP12"/>
    <property type="match status" value="1"/>
</dbReference>
<evidence type="ECO:0000256" key="3">
    <source>
        <dbReference type="PROSITE-ProRule" id="PRU00104"/>
    </source>
</evidence>
<keyword evidence="1 4" id="KW-0808">Transferase</keyword>
<evidence type="ECO:0000313" key="6">
    <source>
        <dbReference type="EMBL" id="PAV86890.1"/>
    </source>
</evidence>
<dbReference type="GO" id="GO:0006974">
    <property type="term" value="P:DNA damage response"/>
    <property type="evidence" value="ECO:0007669"/>
    <property type="project" value="TreeGrafter"/>
</dbReference>
<organism evidence="6 7">
    <name type="scientific">Diploscapter pachys</name>
    <dbReference type="NCBI Taxonomy" id="2018661"/>
    <lineage>
        <taxon>Eukaryota</taxon>
        <taxon>Metazoa</taxon>
        <taxon>Ecdysozoa</taxon>
        <taxon>Nematoda</taxon>
        <taxon>Chromadorea</taxon>
        <taxon>Rhabditida</taxon>
        <taxon>Rhabditina</taxon>
        <taxon>Rhabditomorpha</taxon>
        <taxon>Rhabditoidea</taxon>
        <taxon>Rhabditidae</taxon>
        <taxon>Diploscapter</taxon>
    </lineage>
</organism>
<dbReference type="InterPro" id="IPR035983">
    <property type="entry name" value="Hect_E3_ubiquitin_ligase"/>
</dbReference>